<comment type="caution">
    <text evidence="2">The sequence shown here is derived from an EMBL/GenBank/DDBJ whole genome shotgun (WGS) entry which is preliminary data.</text>
</comment>
<feature type="compositionally biased region" description="Polar residues" evidence="1">
    <location>
        <begin position="712"/>
        <end position="722"/>
    </location>
</feature>
<feature type="compositionally biased region" description="Basic and acidic residues" evidence="1">
    <location>
        <begin position="410"/>
        <end position="420"/>
    </location>
</feature>
<feature type="compositionally biased region" description="Polar residues" evidence="1">
    <location>
        <begin position="1033"/>
        <end position="1054"/>
    </location>
</feature>
<dbReference type="OrthoDB" id="653468at2759"/>
<keyword evidence="3" id="KW-1185">Reference proteome</keyword>
<gene>
    <name evidence="2" type="ORF">CTI12_AA386630</name>
</gene>
<dbReference type="GO" id="GO:0071763">
    <property type="term" value="P:nuclear membrane organization"/>
    <property type="evidence" value="ECO:0007669"/>
    <property type="project" value="TreeGrafter"/>
</dbReference>
<dbReference type="STRING" id="35608.A0A2U1MFI9"/>
<feature type="compositionally biased region" description="Basic and acidic residues" evidence="1">
    <location>
        <begin position="727"/>
        <end position="738"/>
    </location>
</feature>
<feature type="compositionally biased region" description="Polar residues" evidence="1">
    <location>
        <begin position="1192"/>
        <end position="1218"/>
    </location>
</feature>
<feature type="compositionally biased region" description="Polar residues" evidence="1">
    <location>
        <begin position="754"/>
        <end position="763"/>
    </location>
</feature>
<dbReference type="PANTHER" id="PTHR33416:SF32">
    <property type="entry name" value="NUCLEAR PORE COMPLEX PROTEIN NUP1"/>
    <property type="match status" value="1"/>
</dbReference>
<evidence type="ECO:0000313" key="2">
    <source>
        <dbReference type="EMBL" id="PWA60019.1"/>
    </source>
</evidence>
<feature type="region of interest" description="Disordered" evidence="1">
    <location>
        <begin position="1177"/>
        <end position="1286"/>
    </location>
</feature>
<sequence length="1286" mass="135003">MTTARDTPPPYETTASAGGKLRKTPLRRRNTPYARPPTAIRNNKNPNLLTKIVDPASRLLYAGANKLFGAVFGNRNMFLPLQRPSEINEEPQNVPREEGQHGNSASISVATGISDLEQMLQQKTFTRSEIERLTALLHSRTNESSSADVVERDGANPYSSPSSLLRLEESTSGSLQKHGDERDNLHAAISTPMVTSRVLEEDIASPAQLAKAYMGSRPTKVAPRQDIVLHNNATGFSNSPIAPKIANGSTGFENGFTTPRSRGRSAMYSMARTPYARSPTTFTQKGITSSYGRDEAFTSSQSAFQHGGKMALKRRSSVLDDDIGSGGPLRRTRQKANLLTLRDKRELGYTALQQPDHGSQKLPLMNESEPKVVKGAEENRYTSMHGTGSVSGYANVPTKSTQTATKILQHLEKPSPKEKSSGSTKSPTKLTLDMLHGQALRSLEKVDSPKLLSYPHDNQKSEVQHHERIHDSRELTSKGKEKVEDNGSRKFPIPRSMMTLVNGELSDTSKDKAPAIRINEPTAKLTAEPPQKKRAFQMSAPEDDSFEVDDDDDEIQTNGHMSLPLVENNKQETALPADIVATSILPGVSRTPALVENNKQMFPEVVKVPEQAVPKEAEKPVSSPKTDVGFGGSVSEQGLGFKLPVSPPLTTNTQNNLLPQSTLQMDNVALKKDSNSFQLFGTSAERASPFAFSANGLSDSKPSASSDPKALESTSVSNSVTANGHVKLPESDKVENGNDQKSANIFGKVESNKTESGSDQQPANIFGKSESNKDGNGNDQKAANIFGKLDAPPSAALPATPTNGIFSFGTSTNNVNTTPNTTPLSKPTTFPSVVPFTASSATTSSLFNFSSPNVSSTSIASTAATTTVISTTTTPTPAAIFSTSTPAPVIPSSVPAPVFSFGSATSTAPTISVAETGNTNVTNDKDLKSNLTNSPFASTPFATTPTTTTGSGLFGFSSPAATSTTNNQSQASFFNVSNGSQANTQASMAVTSSVPFLFGSGTTSIQSSTSGTSPFSSSAPAIGTSSSFGVGSMTASSEGKSGNSTSGPTTSVFGSTWEPAKSSGFGTPFNFGASATPTPSATTSPVVFGASNTGSSTGFSFGAGAGATTSSFSTPTQNQSPFGNPTPVFGTGATANNNDHMSMDSMAEDSMQTPTPVPAFGQTPVASPGFMFGSATPTPTPAPSPAMPSFQFGGQPNQALSQNPTPASASFQFGGQPNQAISQSPIPASASFQFGGQPNQTTPQNPFQSSSVEFNAGGGSFSLGSNGGDKSTRRIVRVRKTTGRKK</sequence>
<feature type="region of interest" description="Disordered" evidence="1">
    <location>
        <begin position="1"/>
        <end position="45"/>
    </location>
</feature>
<dbReference type="PANTHER" id="PTHR33416">
    <property type="entry name" value="NUCLEAR PORE COMPLEX PROTEIN NUP1"/>
    <property type="match status" value="1"/>
</dbReference>
<feature type="compositionally biased region" description="Gly residues" evidence="1">
    <location>
        <begin position="1256"/>
        <end position="1267"/>
    </location>
</feature>
<dbReference type="Proteomes" id="UP000245207">
    <property type="component" value="Unassembled WGS sequence"/>
</dbReference>
<name>A0A2U1MFI9_ARTAN</name>
<feature type="compositionally biased region" description="Basic and acidic residues" evidence="1">
    <location>
        <begin position="457"/>
        <end position="488"/>
    </location>
</feature>
<feature type="region of interest" description="Disordered" evidence="1">
    <location>
        <begin position="450"/>
        <end position="493"/>
    </location>
</feature>
<feature type="region of interest" description="Disordered" evidence="1">
    <location>
        <begin position="696"/>
        <end position="781"/>
    </location>
</feature>
<reference evidence="2 3" key="1">
    <citation type="journal article" date="2018" name="Mol. Plant">
        <title>The genome of Artemisia annua provides insight into the evolution of Asteraceae family and artemisinin biosynthesis.</title>
        <authorList>
            <person name="Shen Q."/>
            <person name="Zhang L."/>
            <person name="Liao Z."/>
            <person name="Wang S."/>
            <person name="Yan T."/>
            <person name="Shi P."/>
            <person name="Liu M."/>
            <person name="Fu X."/>
            <person name="Pan Q."/>
            <person name="Wang Y."/>
            <person name="Lv Z."/>
            <person name="Lu X."/>
            <person name="Zhang F."/>
            <person name="Jiang W."/>
            <person name="Ma Y."/>
            <person name="Chen M."/>
            <person name="Hao X."/>
            <person name="Li L."/>
            <person name="Tang Y."/>
            <person name="Lv G."/>
            <person name="Zhou Y."/>
            <person name="Sun X."/>
            <person name="Brodelius P.E."/>
            <person name="Rose J.K.C."/>
            <person name="Tang K."/>
        </authorList>
    </citation>
    <scope>NUCLEOTIDE SEQUENCE [LARGE SCALE GENOMIC DNA]</scope>
    <source>
        <strain evidence="3">cv. Huhao1</strain>
        <tissue evidence="2">Leaf</tissue>
    </source>
</reference>
<protein>
    <recommendedName>
        <fullName evidence="4">Nuclear pore complex protein NUP1</fullName>
    </recommendedName>
</protein>
<feature type="region of interest" description="Disordered" evidence="1">
    <location>
        <begin position="410"/>
        <end position="429"/>
    </location>
</feature>
<feature type="region of interest" description="Disordered" evidence="1">
    <location>
        <begin position="140"/>
        <end position="182"/>
    </location>
</feature>
<evidence type="ECO:0000256" key="1">
    <source>
        <dbReference type="SAM" id="MobiDB-lite"/>
    </source>
</evidence>
<proteinExistence type="predicted"/>
<feature type="compositionally biased region" description="Low complexity" evidence="1">
    <location>
        <begin position="1219"/>
        <end position="1246"/>
    </location>
</feature>
<organism evidence="2 3">
    <name type="scientific">Artemisia annua</name>
    <name type="common">Sweet wormwood</name>
    <dbReference type="NCBI Taxonomy" id="35608"/>
    <lineage>
        <taxon>Eukaryota</taxon>
        <taxon>Viridiplantae</taxon>
        <taxon>Streptophyta</taxon>
        <taxon>Embryophyta</taxon>
        <taxon>Tracheophyta</taxon>
        <taxon>Spermatophyta</taxon>
        <taxon>Magnoliopsida</taxon>
        <taxon>eudicotyledons</taxon>
        <taxon>Gunneridae</taxon>
        <taxon>Pentapetalae</taxon>
        <taxon>asterids</taxon>
        <taxon>campanulids</taxon>
        <taxon>Asterales</taxon>
        <taxon>Asteraceae</taxon>
        <taxon>Asteroideae</taxon>
        <taxon>Anthemideae</taxon>
        <taxon>Artemisiinae</taxon>
        <taxon>Artemisia</taxon>
    </lineage>
</organism>
<accession>A0A2U1MFI9</accession>
<feature type="compositionally biased region" description="Low complexity" evidence="1">
    <location>
        <begin position="159"/>
        <end position="175"/>
    </location>
</feature>
<feature type="compositionally biased region" description="Basic residues" evidence="1">
    <location>
        <begin position="1273"/>
        <end position="1286"/>
    </location>
</feature>
<dbReference type="EMBL" id="PKPP01005467">
    <property type="protein sequence ID" value="PWA60019.1"/>
    <property type="molecule type" value="Genomic_DNA"/>
</dbReference>
<feature type="region of interest" description="Disordered" evidence="1">
    <location>
        <begin position="1030"/>
        <end position="1059"/>
    </location>
</feature>
<feature type="compositionally biased region" description="Low complexity" evidence="1">
    <location>
        <begin position="697"/>
        <end position="708"/>
    </location>
</feature>
<dbReference type="GO" id="GO:0016973">
    <property type="term" value="P:poly(A)+ mRNA export from nucleus"/>
    <property type="evidence" value="ECO:0007669"/>
    <property type="project" value="TreeGrafter"/>
</dbReference>
<evidence type="ECO:0008006" key="4">
    <source>
        <dbReference type="Google" id="ProtNLM"/>
    </source>
</evidence>
<feature type="compositionally biased region" description="Basic residues" evidence="1">
    <location>
        <begin position="20"/>
        <end position="30"/>
    </location>
</feature>
<evidence type="ECO:0000313" key="3">
    <source>
        <dbReference type="Proteomes" id="UP000245207"/>
    </source>
</evidence>
<dbReference type="GO" id="GO:0005635">
    <property type="term" value="C:nuclear envelope"/>
    <property type="evidence" value="ECO:0007669"/>
    <property type="project" value="TreeGrafter"/>
</dbReference>